<keyword evidence="16" id="KW-1185">Reference proteome</keyword>
<comment type="catalytic activity">
    <reaction evidence="10 11">
        <text>D-alanyl-D-alanine + UDP-N-acetyl-alpha-D-muramoyl-L-alanyl-gamma-D-glutamyl-meso-2,6-diaminopimelate + ATP = UDP-N-acetyl-alpha-D-muramoyl-L-alanyl-gamma-D-glutamyl-meso-2,6-diaminopimeloyl-D-alanyl-D-alanine + ADP + phosphate + H(+)</text>
        <dbReference type="Rhea" id="RHEA:28374"/>
        <dbReference type="ChEBI" id="CHEBI:15378"/>
        <dbReference type="ChEBI" id="CHEBI:30616"/>
        <dbReference type="ChEBI" id="CHEBI:43474"/>
        <dbReference type="ChEBI" id="CHEBI:57822"/>
        <dbReference type="ChEBI" id="CHEBI:61386"/>
        <dbReference type="ChEBI" id="CHEBI:83905"/>
        <dbReference type="ChEBI" id="CHEBI:456216"/>
        <dbReference type="EC" id="6.3.2.10"/>
    </reaction>
</comment>
<keyword evidence="8 10" id="KW-0131">Cell cycle</keyword>
<comment type="pathway">
    <text evidence="10 11">Cell wall biogenesis; peptidoglycan biosynthesis.</text>
</comment>
<dbReference type="InterPro" id="IPR035911">
    <property type="entry name" value="MurE/MurF_N"/>
</dbReference>
<dbReference type="Pfam" id="PF02875">
    <property type="entry name" value="Mur_ligase_C"/>
    <property type="match status" value="1"/>
</dbReference>
<evidence type="ECO:0000256" key="7">
    <source>
        <dbReference type="ARBA" id="ARBA00022984"/>
    </source>
</evidence>
<evidence type="ECO:0000256" key="5">
    <source>
        <dbReference type="ARBA" id="ARBA00022840"/>
    </source>
</evidence>
<dbReference type="eggNOG" id="COG0770">
    <property type="taxonomic scope" value="Bacteria"/>
</dbReference>
<evidence type="ECO:0000256" key="1">
    <source>
        <dbReference type="ARBA" id="ARBA00022490"/>
    </source>
</evidence>
<comment type="function">
    <text evidence="10 11">Involved in cell wall formation. Catalyzes the final step in the synthesis of UDP-N-acetylmuramoyl-pentapeptide, the precursor of murein.</text>
</comment>
<keyword evidence="4 10" id="KW-0547">Nucleotide-binding</keyword>
<dbReference type="Gene3D" id="3.40.1390.10">
    <property type="entry name" value="MurE/MurF, N-terminal domain"/>
    <property type="match status" value="1"/>
</dbReference>
<evidence type="ECO:0000313" key="16">
    <source>
        <dbReference type="Proteomes" id="UP000004191"/>
    </source>
</evidence>
<evidence type="ECO:0000259" key="14">
    <source>
        <dbReference type="Pfam" id="PF08245"/>
    </source>
</evidence>
<accession>H3NLS3</accession>
<dbReference type="RefSeq" id="WP_005397230.1">
    <property type="nucleotide sequence ID" value="NZ_JH601088.1"/>
</dbReference>
<feature type="domain" description="Mur ligase central" evidence="14">
    <location>
        <begin position="111"/>
        <end position="293"/>
    </location>
</feature>
<proteinExistence type="inferred from homology"/>
<evidence type="ECO:0000256" key="11">
    <source>
        <dbReference type="RuleBase" id="RU004136"/>
    </source>
</evidence>
<dbReference type="HOGENOM" id="CLU_031507_1_1_9"/>
<name>H3NLS3_9FIRM</name>
<reference evidence="15 16" key="1">
    <citation type="submission" date="2012-01" db="EMBL/GenBank/DDBJ databases">
        <title>The Genome Sequence of Helcococcus kunzii ATCC 51366.</title>
        <authorList>
            <consortium name="The Broad Institute Genome Sequencing Platform"/>
            <person name="Earl A."/>
            <person name="Ward D."/>
            <person name="Feldgarden M."/>
            <person name="Gevers D."/>
            <person name="Huys G."/>
            <person name="Young S.K."/>
            <person name="Zeng Q."/>
            <person name="Gargeya S."/>
            <person name="Fitzgerald M."/>
            <person name="Haas B."/>
            <person name="Abouelleil A."/>
            <person name="Alvarado L."/>
            <person name="Arachchi H.M."/>
            <person name="Berlin A."/>
            <person name="Chapman S.B."/>
            <person name="Gearin G."/>
            <person name="Goldberg J."/>
            <person name="Griggs A."/>
            <person name="Gujja S."/>
            <person name="Hansen M."/>
            <person name="Heiman D."/>
            <person name="Howarth C."/>
            <person name="Larimer J."/>
            <person name="Lui A."/>
            <person name="MacDonald P.J.P."/>
            <person name="McCowen C."/>
            <person name="Montmayeur A."/>
            <person name="Murphy C."/>
            <person name="Neiman D."/>
            <person name="Pearson M."/>
            <person name="Priest M."/>
            <person name="Roberts A."/>
            <person name="Saif S."/>
            <person name="Shea T."/>
            <person name="Sisk P."/>
            <person name="Stolte C."/>
            <person name="Sykes S."/>
            <person name="Wortman J."/>
            <person name="Nusbaum C."/>
            <person name="Birren B."/>
        </authorList>
    </citation>
    <scope>NUCLEOTIDE SEQUENCE [LARGE SCALE GENOMIC DNA]</scope>
    <source>
        <strain evidence="15 16">ATCC 51366</strain>
    </source>
</reference>
<keyword evidence="6 10" id="KW-0133">Cell shape</keyword>
<dbReference type="UniPathway" id="UPA00219"/>
<keyword evidence="3 10" id="KW-0132">Cell division</keyword>
<keyword evidence="9 10" id="KW-0961">Cell wall biogenesis/degradation</keyword>
<dbReference type="GO" id="GO:0071555">
    <property type="term" value="P:cell wall organization"/>
    <property type="evidence" value="ECO:0007669"/>
    <property type="project" value="UniProtKB-KW"/>
</dbReference>
<dbReference type="Gene3D" id="3.90.190.20">
    <property type="entry name" value="Mur ligase, C-terminal domain"/>
    <property type="match status" value="1"/>
</dbReference>
<evidence type="ECO:0000259" key="13">
    <source>
        <dbReference type="Pfam" id="PF02875"/>
    </source>
</evidence>
<dbReference type="EC" id="6.3.2.10" evidence="10 11"/>
<dbReference type="GO" id="GO:0005737">
    <property type="term" value="C:cytoplasm"/>
    <property type="evidence" value="ECO:0007669"/>
    <property type="project" value="UniProtKB-SubCell"/>
</dbReference>
<organism evidence="15 16">
    <name type="scientific">Helcococcus kunzii ATCC 51366</name>
    <dbReference type="NCBI Taxonomy" id="883114"/>
    <lineage>
        <taxon>Bacteria</taxon>
        <taxon>Bacillati</taxon>
        <taxon>Bacillota</taxon>
        <taxon>Tissierellia</taxon>
        <taxon>Tissierellales</taxon>
        <taxon>Peptoniphilaceae</taxon>
        <taxon>Helcococcus</taxon>
    </lineage>
</organism>
<evidence type="ECO:0000256" key="10">
    <source>
        <dbReference type="HAMAP-Rule" id="MF_02019"/>
    </source>
</evidence>
<evidence type="ECO:0000259" key="12">
    <source>
        <dbReference type="Pfam" id="PF01225"/>
    </source>
</evidence>
<dbReference type="Pfam" id="PF01225">
    <property type="entry name" value="Mur_ligase"/>
    <property type="match status" value="1"/>
</dbReference>
<dbReference type="GO" id="GO:0008766">
    <property type="term" value="F:UDP-N-acetylmuramoylalanyl-D-glutamyl-2,6-diaminopimelate-D-alanyl-D-alanine ligase activity"/>
    <property type="evidence" value="ECO:0007669"/>
    <property type="project" value="RHEA"/>
</dbReference>
<dbReference type="GO" id="GO:0051301">
    <property type="term" value="P:cell division"/>
    <property type="evidence" value="ECO:0007669"/>
    <property type="project" value="UniProtKB-KW"/>
</dbReference>
<comment type="subcellular location">
    <subcellularLocation>
        <location evidence="10 11">Cytoplasm</location>
    </subcellularLocation>
</comment>
<dbReference type="NCBIfam" id="TIGR01143">
    <property type="entry name" value="murF"/>
    <property type="match status" value="1"/>
</dbReference>
<evidence type="ECO:0000256" key="3">
    <source>
        <dbReference type="ARBA" id="ARBA00022618"/>
    </source>
</evidence>
<feature type="domain" description="Mur ligase C-terminal" evidence="13">
    <location>
        <begin position="318"/>
        <end position="442"/>
    </location>
</feature>
<dbReference type="GO" id="GO:0009252">
    <property type="term" value="P:peptidoglycan biosynthetic process"/>
    <property type="evidence" value="ECO:0007669"/>
    <property type="project" value="UniProtKB-UniRule"/>
</dbReference>
<evidence type="ECO:0000256" key="4">
    <source>
        <dbReference type="ARBA" id="ARBA00022741"/>
    </source>
</evidence>
<dbReference type="GO" id="GO:0047480">
    <property type="term" value="F:UDP-N-acetylmuramoyl-tripeptide-D-alanyl-D-alanine ligase activity"/>
    <property type="evidence" value="ECO:0007669"/>
    <property type="project" value="UniProtKB-UniRule"/>
</dbReference>
<dbReference type="GO" id="GO:0008360">
    <property type="term" value="P:regulation of cell shape"/>
    <property type="evidence" value="ECO:0007669"/>
    <property type="project" value="UniProtKB-KW"/>
</dbReference>
<dbReference type="SUPFAM" id="SSF63418">
    <property type="entry name" value="MurE/MurF N-terminal domain"/>
    <property type="match status" value="1"/>
</dbReference>
<protein>
    <recommendedName>
        <fullName evidence="10 11">UDP-N-acetylmuramoyl-tripeptide--D-alanyl-D-alanine ligase</fullName>
        <ecNumber evidence="10 11">6.3.2.10</ecNumber>
    </recommendedName>
    <alternativeName>
        <fullName evidence="10">D-alanyl-D-alanine-adding enzyme</fullName>
    </alternativeName>
</protein>
<dbReference type="SUPFAM" id="SSF53244">
    <property type="entry name" value="MurD-like peptide ligases, peptide-binding domain"/>
    <property type="match status" value="1"/>
</dbReference>
<dbReference type="AlphaFoldDB" id="H3NLS3"/>
<dbReference type="PANTHER" id="PTHR43024:SF1">
    <property type="entry name" value="UDP-N-ACETYLMURAMOYL-TRIPEPTIDE--D-ALANYL-D-ALANINE LIGASE"/>
    <property type="match status" value="1"/>
</dbReference>
<keyword evidence="2 10" id="KW-0436">Ligase</keyword>
<dbReference type="InterPro" id="IPR000713">
    <property type="entry name" value="Mur_ligase_N"/>
</dbReference>
<dbReference type="SUPFAM" id="SSF53623">
    <property type="entry name" value="MurD-like peptide ligases, catalytic domain"/>
    <property type="match status" value="1"/>
</dbReference>
<evidence type="ECO:0000256" key="2">
    <source>
        <dbReference type="ARBA" id="ARBA00022598"/>
    </source>
</evidence>
<evidence type="ECO:0000256" key="9">
    <source>
        <dbReference type="ARBA" id="ARBA00023316"/>
    </source>
</evidence>
<evidence type="ECO:0000256" key="6">
    <source>
        <dbReference type="ARBA" id="ARBA00022960"/>
    </source>
</evidence>
<keyword evidence="1 10" id="KW-0963">Cytoplasm</keyword>
<comment type="caution">
    <text evidence="15">The sequence shown here is derived from an EMBL/GenBank/DDBJ whole genome shotgun (WGS) entry which is preliminary data.</text>
</comment>
<dbReference type="HAMAP" id="MF_02019">
    <property type="entry name" value="MurF"/>
    <property type="match status" value="1"/>
</dbReference>
<dbReference type="EMBL" id="AGEI01000010">
    <property type="protein sequence ID" value="EHR35730.1"/>
    <property type="molecule type" value="Genomic_DNA"/>
</dbReference>
<evidence type="ECO:0000256" key="8">
    <source>
        <dbReference type="ARBA" id="ARBA00023306"/>
    </source>
</evidence>
<dbReference type="InterPro" id="IPR004101">
    <property type="entry name" value="Mur_ligase_C"/>
</dbReference>
<dbReference type="InterPro" id="IPR013221">
    <property type="entry name" value="Mur_ligase_cen"/>
</dbReference>
<dbReference type="InterPro" id="IPR005863">
    <property type="entry name" value="UDP-N-AcMur_synth"/>
</dbReference>
<comment type="similarity">
    <text evidence="10">Belongs to the MurCDEF family. MurF subfamily.</text>
</comment>
<dbReference type="STRING" id="883114.HMPREF9709_00284"/>
<dbReference type="Proteomes" id="UP000004191">
    <property type="component" value="Unassembled WGS sequence"/>
</dbReference>
<keyword evidence="5 10" id="KW-0067">ATP-binding</keyword>
<gene>
    <name evidence="10" type="primary">murF</name>
    <name evidence="15" type="ORF">HMPREF9709_00284</name>
</gene>
<dbReference type="PATRIC" id="fig|883114.3.peg.281"/>
<dbReference type="InterPro" id="IPR036565">
    <property type="entry name" value="Mur-like_cat_sf"/>
</dbReference>
<sequence>MINLRLKEIADLAGGVVNNEKFNDLNVSQISIDTRTIFEGEMYMPIIGEKLDGHLFIDNAFEKGAIATFSKRGEIEDSDERPIVWVDDTNKAFTNLAQNYRISLDIKIIGITGSNGKTTTKDLISNVLESKYSVKKTFGNLNNEIGVPRTLLSFSKDTNIGVVEMGTDGFGQIEALTKMASPDIAIITNIGDSHLEQLKTKENIAIEKLHIIDGLKEDGIFLFNNDDEILKSEFKKIDMDKKVISYGMNEDSDYVIKILKSSQFGTKFSINGKEFSIELLGTHQVYNATVAYIIGELFEISDTDIQEGLNKKDRTKMRSELMSCHGFDILNDSYKSNPQSLRSGLETLELLTGYSRKIAILADMLELGNGEIELHRQIGREIDPTKIDYLLLYGPLSKYIYNEAVKNFLPTRVFYFDTKDKLIDKAKYIVSKNSIVFVKGSRSMKLEDVVEVLVDMKFE</sequence>
<evidence type="ECO:0000313" key="15">
    <source>
        <dbReference type="EMBL" id="EHR35730.1"/>
    </source>
</evidence>
<feature type="domain" description="Mur ligase N-terminal catalytic" evidence="12">
    <location>
        <begin position="27"/>
        <end position="100"/>
    </location>
</feature>
<dbReference type="Pfam" id="PF08245">
    <property type="entry name" value="Mur_ligase_M"/>
    <property type="match status" value="1"/>
</dbReference>
<dbReference type="InterPro" id="IPR036615">
    <property type="entry name" value="Mur_ligase_C_dom_sf"/>
</dbReference>
<dbReference type="GO" id="GO:0005524">
    <property type="term" value="F:ATP binding"/>
    <property type="evidence" value="ECO:0007669"/>
    <property type="project" value="UniProtKB-UniRule"/>
</dbReference>
<dbReference type="OrthoDB" id="9801978at2"/>
<keyword evidence="7 10" id="KW-0573">Peptidoglycan synthesis</keyword>
<dbReference type="InterPro" id="IPR051046">
    <property type="entry name" value="MurCDEF_CellWall_CoF430Synth"/>
</dbReference>
<dbReference type="PANTHER" id="PTHR43024">
    <property type="entry name" value="UDP-N-ACETYLMURAMOYL-TRIPEPTIDE--D-ALANYL-D-ALANINE LIGASE"/>
    <property type="match status" value="1"/>
</dbReference>
<dbReference type="Gene3D" id="3.40.1190.10">
    <property type="entry name" value="Mur-like, catalytic domain"/>
    <property type="match status" value="1"/>
</dbReference>
<dbReference type="GeneID" id="96998301"/>
<feature type="binding site" evidence="10">
    <location>
        <begin position="113"/>
        <end position="119"/>
    </location>
    <ligand>
        <name>ATP</name>
        <dbReference type="ChEBI" id="CHEBI:30616"/>
    </ligand>
</feature>